<evidence type="ECO:0000256" key="1">
    <source>
        <dbReference type="SAM" id="MobiDB-lite"/>
    </source>
</evidence>
<evidence type="ECO:0000313" key="2">
    <source>
        <dbReference type="EMBL" id="RRT71856.1"/>
    </source>
</evidence>
<evidence type="ECO:0000313" key="3">
    <source>
        <dbReference type="Proteomes" id="UP000287651"/>
    </source>
</evidence>
<feature type="compositionally biased region" description="Polar residues" evidence="1">
    <location>
        <begin position="256"/>
        <end position="273"/>
    </location>
</feature>
<dbReference type="InterPro" id="IPR044273">
    <property type="entry name" value="PIF3-like"/>
</dbReference>
<sequence length="378" mass="42328">MATRRRCMATYTDELRRAGTQLYRSSHKIPVHCIRHPLSLMRFVEQQTTKTSRCDCSWPRPSQILFDLPKIKASKMACGFERTITIGDVTSDSSSLSSNILVCPVFSELLDSELVELLWQDGHVVMHTQSNHRASAINDESKPDQEPQCERSLARSAGLIQDDETVSWLQYPLDDPPAKEFCSDFFSEMAGIDVIGVPPTESTAFAATRPPRPPQGCKPQASSFGDGDASICGSNQIHAQADLSRDSAAAAAKGSPSETEAYETTLTSSSGGSDCSVRRTRKQSFGSNRSQKRRKRDADDREYQSEVIFSSPSIDLALCHRYLLRNLQNQFHRHLQEAEIEWTEAKKLARRSTSTRRSRAAEVHNLSERVRTDEELLE</sequence>
<dbReference type="GO" id="GO:0003700">
    <property type="term" value="F:DNA-binding transcription factor activity"/>
    <property type="evidence" value="ECO:0007669"/>
    <property type="project" value="InterPro"/>
</dbReference>
<gene>
    <name evidence="2" type="ORF">B296_00025120</name>
</gene>
<accession>A0A427A6G3</accession>
<dbReference type="PANTHER" id="PTHR46807">
    <property type="entry name" value="TRANSCRIPTION FACTOR PIF3"/>
    <property type="match status" value="1"/>
</dbReference>
<comment type="caution">
    <text evidence="2">The sequence shown here is derived from an EMBL/GenBank/DDBJ whole genome shotgun (WGS) entry which is preliminary data.</text>
</comment>
<protein>
    <submittedName>
        <fullName evidence="2">Uncharacterized protein</fullName>
    </submittedName>
</protein>
<proteinExistence type="predicted"/>
<organism evidence="2 3">
    <name type="scientific">Ensete ventricosum</name>
    <name type="common">Abyssinian banana</name>
    <name type="synonym">Musa ensete</name>
    <dbReference type="NCBI Taxonomy" id="4639"/>
    <lineage>
        <taxon>Eukaryota</taxon>
        <taxon>Viridiplantae</taxon>
        <taxon>Streptophyta</taxon>
        <taxon>Embryophyta</taxon>
        <taxon>Tracheophyta</taxon>
        <taxon>Spermatophyta</taxon>
        <taxon>Magnoliopsida</taxon>
        <taxon>Liliopsida</taxon>
        <taxon>Zingiberales</taxon>
        <taxon>Musaceae</taxon>
        <taxon>Ensete</taxon>
    </lineage>
</organism>
<dbReference type="AlphaFoldDB" id="A0A427A6G3"/>
<feature type="region of interest" description="Disordered" evidence="1">
    <location>
        <begin position="243"/>
        <end position="303"/>
    </location>
</feature>
<feature type="compositionally biased region" description="Low complexity" evidence="1">
    <location>
        <begin position="243"/>
        <end position="252"/>
    </location>
</feature>
<feature type="region of interest" description="Disordered" evidence="1">
    <location>
        <begin position="202"/>
        <end position="230"/>
    </location>
</feature>
<dbReference type="PANTHER" id="PTHR46807:SF7">
    <property type="entry name" value="BHLH DOMAIN-CONTAINING PROTEIN"/>
    <property type="match status" value="1"/>
</dbReference>
<dbReference type="Proteomes" id="UP000287651">
    <property type="component" value="Unassembled WGS sequence"/>
</dbReference>
<dbReference type="EMBL" id="AMZH03003582">
    <property type="protein sequence ID" value="RRT71856.1"/>
    <property type="molecule type" value="Genomic_DNA"/>
</dbReference>
<name>A0A427A6G3_ENSVE</name>
<reference evidence="2 3" key="1">
    <citation type="journal article" date="2014" name="Agronomy (Basel)">
        <title>A Draft Genome Sequence for Ensete ventricosum, the Drought-Tolerant Tree Against Hunger.</title>
        <authorList>
            <person name="Harrison J."/>
            <person name="Moore K.A."/>
            <person name="Paszkiewicz K."/>
            <person name="Jones T."/>
            <person name="Grant M."/>
            <person name="Ambacheew D."/>
            <person name="Muzemil S."/>
            <person name="Studholme D.J."/>
        </authorList>
    </citation>
    <scope>NUCLEOTIDE SEQUENCE [LARGE SCALE GENOMIC DNA]</scope>
</reference>